<dbReference type="PRINTS" id="PR00725">
    <property type="entry name" value="DADACBPTASE1"/>
</dbReference>
<dbReference type="Gene3D" id="3.40.710.10">
    <property type="entry name" value="DD-peptidase/beta-lactamase superfamily"/>
    <property type="match status" value="1"/>
</dbReference>
<evidence type="ECO:0000256" key="8">
    <source>
        <dbReference type="PIRSR" id="PIRSR618044-2"/>
    </source>
</evidence>
<dbReference type="EMBL" id="UFRQ01000003">
    <property type="protein sequence ID" value="SUT96180.1"/>
    <property type="molecule type" value="Genomic_DNA"/>
</dbReference>
<dbReference type="SUPFAM" id="SSF56601">
    <property type="entry name" value="beta-lactamase/transpeptidase-like"/>
    <property type="match status" value="1"/>
</dbReference>
<evidence type="ECO:0000313" key="11">
    <source>
        <dbReference type="EMBL" id="SUT96180.1"/>
    </source>
</evidence>
<organism evidence="11 12">
    <name type="scientific">[Actinobacillus] rossii</name>
    <dbReference type="NCBI Taxonomy" id="123820"/>
    <lineage>
        <taxon>Bacteria</taxon>
        <taxon>Pseudomonadati</taxon>
        <taxon>Pseudomonadota</taxon>
        <taxon>Gammaproteobacteria</taxon>
        <taxon>Pasteurellales</taxon>
        <taxon>Pasteurellaceae</taxon>
    </lineage>
</organism>
<gene>
    <name evidence="11" type="primary">pbpG</name>
    <name evidence="11" type="ORF">NCTC10801_02655</name>
</gene>
<dbReference type="Proteomes" id="UP000254649">
    <property type="component" value="Unassembled WGS sequence"/>
</dbReference>
<dbReference type="GO" id="GO:0009252">
    <property type="term" value="P:peptidoglycan biosynthetic process"/>
    <property type="evidence" value="ECO:0007669"/>
    <property type="project" value="UniProtKB-KW"/>
</dbReference>
<feature type="active site" evidence="7">
    <location>
        <position position="129"/>
    </location>
</feature>
<dbReference type="InterPro" id="IPR000871">
    <property type="entry name" value="Beta-lactam_class-A"/>
</dbReference>
<keyword evidence="2" id="KW-0732">Signal</keyword>
<evidence type="ECO:0000313" key="12">
    <source>
        <dbReference type="Proteomes" id="UP000254649"/>
    </source>
</evidence>
<feature type="domain" description="Peptidase S11 D-alanyl-D-alanine carboxypeptidase A N-terminal" evidence="10">
    <location>
        <begin position="44"/>
        <end position="252"/>
    </location>
</feature>
<keyword evidence="12" id="KW-1185">Reference proteome</keyword>
<accession>A0A380U4T0</accession>
<evidence type="ECO:0000256" key="3">
    <source>
        <dbReference type="ARBA" id="ARBA00022801"/>
    </source>
</evidence>
<feature type="active site" description="Proton acceptor" evidence="7">
    <location>
        <position position="75"/>
    </location>
</feature>
<dbReference type="GO" id="GO:0009002">
    <property type="term" value="F:serine-type D-Ala-D-Ala carboxypeptidase activity"/>
    <property type="evidence" value="ECO:0007669"/>
    <property type="project" value="InterPro"/>
</dbReference>
<feature type="binding site" evidence="8">
    <location>
        <position position="234"/>
    </location>
    <ligand>
        <name>substrate</name>
    </ligand>
</feature>
<evidence type="ECO:0000256" key="6">
    <source>
        <dbReference type="ARBA" id="ARBA00023316"/>
    </source>
</evidence>
<keyword evidence="11" id="KW-0121">Carboxypeptidase</keyword>
<evidence type="ECO:0000256" key="9">
    <source>
        <dbReference type="RuleBase" id="RU004016"/>
    </source>
</evidence>
<dbReference type="GO" id="GO:0046677">
    <property type="term" value="P:response to antibiotic"/>
    <property type="evidence" value="ECO:0007669"/>
    <property type="project" value="InterPro"/>
</dbReference>
<evidence type="ECO:0000256" key="2">
    <source>
        <dbReference type="ARBA" id="ARBA00022729"/>
    </source>
</evidence>
<evidence type="ECO:0000259" key="10">
    <source>
        <dbReference type="Pfam" id="PF00768"/>
    </source>
</evidence>
<keyword evidence="4" id="KW-0133">Cell shape</keyword>
<name>A0A380U4T0_9PAST</name>
<sequence length="319" mass="35728">MHKNSPVVKKLLKCARLFFVRSRLVLFMLKKLLLTFILFPTAAIAQSYVVYDFTHDRVLESRSPNMVQPIASVTKLMTANVFLENNKNANCTQSITEDDTDYIKGTSTKLPRYTPMSCNELLKAMLVHSDNYAAHALSRSAGMSRMQFIQKMNEKARELGMTSTRFSDSSGLSSANVSSVMDLVKLAKYLLGKPQIQALSNTSATYVRAGRHNVFVKNTNKLVREEMFAAAINKTGYIRESGYNLVFVNKKQCHNNTIGVISLNNASSAYRSSFTKSKLEQYGCPALNDHELYASADDALYEEGYDEAGFDQLIQRVAN</sequence>
<comment type="similarity">
    <text evidence="1 9">Belongs to the peptidase S11 family.</text>
</comment>
<dbReference type="GO" id="GO:0008800">
    <property type="term" value="F:beta-lactamase activity"/>
    <property type="evidence" value="ECO:0007669"/>
    <property type="project" value="InterPro"/>
</dbReference>
<keyword evidence="11" id="KW-0645">Protease</keyword>
<dbReference type="EC" id="3.4.21.-" evidence="11"/>
<evidence type="ECO:0000256" key="7">
    <source>
        <dbReference type="PIRSR" id="PIRSR618044-1"/>
    </source>
</evidence>
<dbReference type="PANTHER" id="PTHR35333">
    <property type="entry name" value="BETA-LACTAMASE"/>
    <property type="match status" value="1"/>
</dbReference>
<keyword evidence="3 11" id="KW-0378">Hydrolase</keyword>
<dbReference type="GO" id="GO:0071555">
    <property type="term" value="P:cell wall organization"/>
    <property type="evidence" value="ECO:0007669"/>
    <property type="project" value="UniProtKB-KW"/>
</dbReference>
<evidence type="ECO:0000256" key="1">
    <source>
        <dbReference type="ARBA" id="ARBA00007164"/>
    </source>
</evidence>
<keyword evidence="5" id="KW-0573">Peptidoglycan synthesis</keyword>
<dbReference type="PANTHER" id="PTHR35333:SF3">
    <property type="entry name" value="BETA-LACTAMASE-TYPE TRANSPEPTIDASE FOLD CONTAINING PROTEIN"/>
    <property type="match status" value="1"/>
</dbReference>
<evidence type="ECO:0000256" key="4">
    <source>
        <dbReference type="ARBA" id="ARBA00022960"/>
    </source>
</evidence>
<dbReference type="AlphaFoldDB" id="A0A380U4T0"/>
<dbReference type="InterPro" id="IPR018044">
    <property type="entry name" value="Peptidase_S11"/>
</dbReference>
<dbReference type="GO" id="GO:0006508">
    <property type="term" value="P:proteolysis"/>
    <property type="evidence" value="ECO:0007669"/>
    <property type="project" value="InterPro"/>
</dbReference>
<dbReference type="GO" id="GO:0030655">
    <property type="term" value="P:beta-lactam antibiotic catabolic process"/>
    <property type="evidence" value="ECO:0007669"/>
    <property type="project" value="InterPro"/>
</dbReference>
<protein>
    <submittedName>
        <fullName evidence="11">Peptidase S11 D-alanyl-D-alanine carboxypeptidase 1</fullName>
        <ecNumber evidence="11">3.4.21.-</ecNumber>
    </submittedName>
</protein>
<feature type="active site" description="Acyl-ester intermediate" evidence="7">
    <location>
        <position position="72"/>
    </location>
</feature>
<dbReference type="InterPro" id="IPR001967">
    <property type="entry name" value="Peptidase_S11_N"/>
</dbReference>
<reference evidence="11 12" key="1">
    <citation type="submission" date="2018-06" db="EMBL/GenBank/DDBJ databases">
        <authorList>
            <consortium name="Pathogen Informatics"/>
            <person name="Doyle S."/>
        </authorList>
    </citation>
    <scope>NUCLEOTIDE SEQUENCE [LARGE SCALE GENOMIC DNA]</scope>
    <source>
        <strain evidence="11 12">NCTC10801</strain>
    </source>
</reference>
<evidence type="ECO:0000256" key="5">
    <source>
        <dbReference type="ARBA" id="ARBA00022984"/>
    </source>
</evidence>
<dbReference type="Pfam" id="PF00768">
    <property type="entry name" value="Peptidase_S11"/>
    <property type="match status" value="1"/>
</dbReference>
<keyword evidence="6" id="KW-0961">Cell wall biogenesis/degradation</keyword>
<dbReference type="GO" id="GO:0008360">
    <property type="term" value="P:regulation of cell shape"/>
    <property type="evidence" value="ECO:0007669"/>
    <property type="project" value="UniProtKB-KW"/>
</dbReference>
<dbReference type="InterPro" id="IPR012338">
    <property type="entry name" value="Beta-lactam/transpept-like"/>
</dbReference>
<proteinExistence type="inferred from homology"/>